<comment type="caution">
    <text evidence="11">The sequence shown here is derived from an EMBL/GenBank/DDBJ whole genome shotgun (WGS) entry which is preliminary data.</text>
</comment>
<dbReference type="InterPro" id="IPR036038">
    <property type="entry name" value="Aminotransferase-like"/>
</dbReference>
<dbReference type="Gene3D" id="3.30.470.10">
    <property type="match status" value="1"/>
</dbReference>
<dbReference type="PANTHER" id="PTHR42743:SF11">
    <property type="entry name" value="AMINODEOXYCHORISMATE LYASE"/>
    <property type="match status" value="1"/>
</dbReference>
<dbReference type="InterPro" id="IPR050571">
    <property type="entry name" value="Class-IV_PLP-Dep_Aminotrnsfr"/>
</dbReference>
<dbReference type="Gene3D" id="3.20.10.10">
    <property type="entry name" value="D-amino Acid Aminotransferase, subunit A, domain 2"/>
    <property type="match status" value="1"/>
</dbReference>
<comment type="cofactor">
    <cofactor evidence="10">
        <name>pyridoxal 5'-phosphate</name>
        <dbReference type="ChEBI" id="CHEBI:597326"/>
    </cofactor>
</comment>
<evidence type="ECO:0000256" key="10">
    <source>
        <dbReference type="RuleBase" id="RU364094"/>
    </source>
</evidence>
<dbReference type="InterPro" id="IPR043132">
    <property type="entry name" value="BCAT-like_C"/>
</dbReference>
<dbReference type="GO" id="GO:0004084">
    <property type="term" value="F:branched-chain-amino-acid transaminase activity"/>
    <property type="evidence" value="ECO:0007669"/>
    <property type="project" value="UniProtKB-EC"/>
</dbReference>
<evidence type="ECO:0000256" key="7">
    <source>
        <dbReference type="ARBA" id="ARBA00048212"/>
    </source>
</evidence>
<gene>
    <name evidence="10" type="primary">ilvE</name>
    <name evidence="11" type="ORF">ACFP3U_25395</name>
</gene>
<evidence type="ECO:0000256" key="2">
    <source>
        <dbReference type="ARBA" id="ARBA00004931"/>
    </source>
</evidence>
<comment type="pathway">
    <text evidence="3 10">Amino-acid biosynthesis; L-leucine biosynthesis; L-leucine from 3-methyl-2-oxobutanoate: step 4/4.</text>
</comment>
<dbReference type="RefSeq" id="WP_380227969.1">
    <property type="nucleotide sequence ID" value="NZ_JBHSOF010000038.1"/>
</dbReference>
<keyword evidence="10" id="KW-0028">Amino-acid biosynthesis</keyword>
<dbReference type="SUPFAM" id="SSF56752">
    <property type="entry name" value="D-aminoacid aminotransferase-like PLP-dependent enzymes"/>
    <property type="match status" value="1"/>
</dbReference>
<dbReference type="EC" id="2.6.1.42" evidence="10"/>
<evidence type="ECO:0000256" key="5">
    <source>
        <dbReference type="ARBA" id="ARBA00022576"/>
    </source>
</evidence>
<dbReference type="InterPro" id="IPR001544">
    <property type="entry name" value="Aminotrans_IV"/>
</dbReference>
<comment type="pathway">
    <text evidence="1 10">Amino-acid biosynthesis; L-isoleucine biosynthesis; L-isoleucine from 2-oxobutanoate: step 4/4.</text>
</comment>
<comment type="similarity">
    <text evidence="4 10">Belongs to the class-IV pyridoxal-phosphate-dependent aminotransferase family.</text>
</comment>
<protein>
    <recommendedName>
        <fullName evidence="10">Branched-chain-amino-acid aminotransferase</fullName>
        <shortName evidence="10">BCAT</shortName>
        <ecNumber evidence="10">2.6.1.42</ecNumber>
    </recommendedName>
</protein>
<keyword evidence="5 10" id="KW-0032">Aminotransferase</keyword>
<accession>A0ABW0XAV6</accession>
<keyword evidence="10" id="KW-0100">Branched-chain amino acid biosynthesis</keyword>
<proteinExistence type="inferred from homology"/>
<evidence type="ECO:0000313" key="12">
    <source>
        <dbReference type="Proteomes" id="UP001595975"/>
    </source>
</evidence>
<dbReference type="NCBIfam" id="TIGR01122">
    <property type="entry name" value="ilvE_I"/>
    <property type="match status" value="1"/>
</dbReference>
<dbReference type="InterPro" id="IPR043131">
    <property type="entry name" value="BCAT-like_N"/>
</dbReference>
<keyword evidence="6 10" id="KW-0808">Transferase</keyword>
<name>A0ABW0XAV6_9ACTN</name>
<evidence type="ECO:0000256" key="6">
    <source>
        <dbReference type="ARBA" id="ARBA00022679"/>
    </source>
</evidence>
<keyword evidence="12" id="KW-1185">Reference proteome</keyword>
<comment type="pathway">
    <text evidence="2 10">Amino-acid biosynthesis; L-valine biosynthesis; L-valine from pyruvate: step 4/4.</text>
</comment>
<dbReference type="CDD" id="cd00449">
    <property type="entry name" value="PLPDE_IV"/>
    <property type="match status" value="1"/>
</dbReference>
<dbReference type="EMBL" id="JBHSOF010000038">
    <property type="protein sequence ID" value="MFC5666296.1"/>
    <property type="molecule type" value="Genomic_DNA"/>
</dbReference>
<reference evidence="12" key="1">
    <citation type="journal article" date="2019" name="Int. J. Syst. Evol. Microbiol.">
        <title>The Global Catalogue of Microorganisms (GCM) 10K type strain sequencing project: providing services to taxonomists for standard genome sequencing and annotation.</title>
        <authorList>
            <consortium name="The Broad Institute Genomics Platform"/>
            <consortium name="The Broad Institute Genome Sequencing Center for Infectious Disease"/>
            <person name="Wu L."/>
            <person name="Ma J."/>
        </authorList>
    </citation>
    <scope>NUCLEOTIDE SEQUENCE [LARGE SCALE GENOMIC DNA]</scope>
    <source>
        <strain evidence="12">CGMCC 4.1437</strain>
    </source>
</reference>
<comment type="catalytic activity">
    <reaction evidence="8 10">
        <text>L-isoleucine + 2-oxoglutarate = (S)-3-methyl-2-oxopentanoate + L-glutamate</text>
        <dbReference type="Rhea" id="RHEA:24801"/>
        <dbReference type="ChEBI" id="CHEBI:16810"/>
        <dbReference type="ChEBI" id="CHEBI:29985"/>
        <dbReference type="ChEBI" id="CHEBI:35146"/>
        <dbReference type="ChEBI" id="CHEBI:58045"/>
        <dbReference type="EC" id="2.6.1.42"/>
    </reaction>
</comment>
<keyword evidence="10" id="KW-0663">Pyridoxal phosphate</keyword>
<evidence type="ECO:0000256" key="8">
    <source>
        <dbReference type="ARBA" id="ARBA00048798"/>
    </source>
</evidence>
<comment type="function">
    <text evidence="10">Acts on leucine, isoleucine and valine.</text>
</comment>
<evidence type="ECO:0000256" key="1">
    <source>
        <dbReference type="ARBA" id="ARBA00004824"/>
    </source>
</evidence>
<organism evidence="11 12">
    <name type="scientific">Kitasatospora misakiensis</name>
    <dbReference type="NCBI Taxonomy" id="67330"/>
    <lineage>
        <taxon>Bacteria</taxon>
        <taxon>Bacillati</taxon>
        <taxon>Actinomycetota</taxon>
        <taxon>Actinomycetes</taxon>
        <taxon>Kitasatosporales</taxon>
        <taxon>Streptomycetaceae</taxon>
        <taxon>Kitasatospora</taxon>
    </lineage>
</organism>
<sequence length="298" mass="31907">MFAKFIWLDGELVEWSEATVHVSIHGLHYGIGFFEGIRCHATDRGTVAFRLSDHLNRLARSAAVYNLQLPYSTEQLARACADVVRANGLGDCYLRPIVFLGEGPNPLRAPLRTAVIPSEHGPLNGHPANRGVTAHISSFQRITANSLPPAAKATGQYLNAFLAQSEAIRSGCDEAIMLNPDGYVADGWVHNVFIVRGGVLATPPPTSGALSGITRDSVMALAAARGVRVVEENLVRSDLYLAQECFLTGTAAGIVPVVSVDGRRIGTGEPGELTGSLTADLHRAIHDAVRPDWLEDVT</sequence>
<comment type="catalytic activity">
    <reaction evidence="9 10">
        <text>L-leucine + 2-oxoglutarate = 4-methyl-2-oxopentanoate + L-glutamate</text>
        <dbReference type="Rhea" id="RHEA:18321"/>
        <dbReference type="ChEBI" id="CHEBI:16810"/>
        <dbReference type="ChEBI" id="CHEBI:17865"/>
        <dbReference type="ChEBI" id="CHEBI:29985"/>
        <dbReference type="ChEBI" id="CHEBI:57427"/>
        <dbReference type="EC" id="2.6.1.42"/>
    </reaction>
</comment>
<evidence type="ECO:0000256" key="4">
    <source>
        <dbReference type="ARBA" id="ARBA00009320"/>
    </source>
</evidence>
<dbReference type="NCBIfam" id="NF005146">
    <property type="entry name" value="PRK06606.1"/>
    <property type="match status" value="1"/>
</dbReference>
<dbReference type="Proteomes" id="UP001595975">
    <property type="component" value="Unassembled WGS sequence"/>
</dbReference>
<evidence type="ECO:0000313" key="11">
    <source>
        <dbReference type="EMBL" id="MFC5666296.1"/>
    </source>
</evidence>
<comment type="catalytic activity">
    <reaction evidence="7 10">
        <text>L-valine + 2-oxoglutarate = 3-methyl-2-oxobutanoate + L-glutamate</text>
        <dbReference type="Rhea" id="RHEA:24813"/>
        <dbReference type="ChEBI" id="CHEBI:11851"/>
        <dbReference type="ChEBI" id="CHEBI:16810"/>
        <dbReference type="ChEBI" id="CHEBI:29985"/>
        <dbReference type="ChEBI" id="CHEBI:57762"/>
        <dbReference type="EC" id="2.6.1.42"/>
    </reaction>
</comment>
<evidence type="ECO:0000256" key="9">
    <source>
        <dbReference type="ARBA" id="ARBA00049229"/>
    </source>
</evidence>
<dbReference type="InterPro" id="IPR005785">
    <property type="entry name" value="B_amino_transI"/>
</dbReference>
<dbReference type="Pfam" id="PF01063">
    <property type="entry name" value="Aminotran_4"/>
    <property type="match status" value="1"/>
</dbReference>
<evidence type="ECO:0000256" key="3">
    <source>
        <dbReference type="ARBA" id="ARBA00005072"/>
    </source>
</evidence>
<dbReference type="PANTHER" id="PTHR42743">
    <property type="entry name" value="AMINO-ACID AMINOTRANSFERASE"/>
    <property type="match status" value="1"/>
</dbReference>